<gene>
    <name evidence="2" type="ORF">GCM10010393_40830</name>
</gene>
<name>A0ABN3MMQ8_9ACTN</name>
<evidence type="ECO:0000313" key="3">
    <source>
        <dbReference type="Proteomes" id="UP001499942"/>
    </source>
</evidence>
<dbReference type="EMBL" id="BAAASR010000021">
    <property type="protein sequence ID" value="GAA2504060.1"/>
    <property type="molecule type" value="Genomic_DNA"/>
</dbReference>
<organism evidence="2 3">
    <name type="scientific">Streptomyces gobitricini</name>
    <dbReference type="NCBI Taxonomy" id="68211"/>
    <lineage>
        <taxon>Bacteria</taxon>
        <taxon>Bacillati</taxon>
        <taxon>Actinomycetota</taxon>
        <taxon>Actinomycetes</taxon>
        <taxon>Kitasatosporales</taxon>
        <taxon>Streptomycetaceae</taxon>
        <taxon>Streptomyces</taxon>
    </lineage>
</organism>
<comment type="caution">
    <text evidence="2">The sequence shown here is derived from an EMBL/GenBank/DDBJ whole genome shotgun (WGS) entry which is preliminary data.</text>
</comment>
<proteinExistence type="predicted"/>
<dbReference type="Proteomes" id="UP001499942">
    <property type="component" value="Unassembled WGS sequence"/>
</dbReference>
<evidence type="ECO:0000313" key="2">
    <source>
        <dbReference type="EMBL" id="GAA2504060.1"/>
    </source>
</evidence>
<feature type="region of interest" description="Disordered" evidence="1">
    <location>
        <begin position="40"/>
        <end position="64"/>
    </location>
</feature>
<accession>A0ABN3MMQ8</accession>
<feature type="compositionally biased region" description="Basic and acidic residues" evidence="1">
    <location>
        <begin position="40"/>
        <end position="52"/>
    </location>
</feature>
<sequence>MGRDARTGASQDGLGRADRTVTAPAAYRVVDSRDAVDRDAVGRDAYREKNVGEKTFPTPPHPPVTHMGGVCPLGWIWGGLAGICSPRPTADMRQPSPGRPSRTRA</sequence>
<evidence type="ECO:0000256" key="1">
    <source>
        <dbReference type="SAM" id="MobiDB-lite"/>
    </source>
</evidence>
<reference evidence="2 3" key="1">
    <citation type="journal article" date="2019" name="Int. J. Syst. Evol. Microbiol.">
        <title>The Global Catalogue of Microorganisms (GCM) 10K type strain sequencing project: providing services to taxonomists for standard genome sequencing and annotation.</title>
        <authorList>
            <consortium name="The Broad Institute Genomics Platform"/>
            <consortium name="The Broad Institute Genome Sequencing Center for Infectious Disease"/>
            <person name="Wu L."/>
            <person name="Ma J."/>
        </authorList>
    </citation>
    <scope>NUCLEOTIDE SEQUENCE [LARGE SCALE GENOMIC DNA]</scope>
    <source>
        <strain evidence="2 3">JCM 5062</strain>
    </source>
</reference>
<keyword evidence="3" id="KW-1185">Reference proteome</keyword>
<protein>
    <submittedName>
        <fullName evidence="2">Uncharacterized protein</fullName>
    </submittedName>
</protein>
<feature type="region of interest" description="Disordered" evidence="1">
    <location>
        <begin position="85"/>
        <end position="105"/>
    </location>
</feature>